<gene>
    <name evidence="3" type="ORF">SEA_SUSHI23_133</name>
</gene>
<name>A0A222YY19_9CAUD</name>
<keyword evidence="2" id="KW-1133">Transmembrane helix</keyword>
<proteinExistence type="predicted"/>
<evidence type="ECO:0000256" key="1">
    <source>
        <dbReference type="SAM" id="MobiDB-lite"/>
    </source>
</evidence>
<sequence length="83" mass="8986">MPAKIPTQIEARIVVAILTGIIGCIFASFLMVGCITESNETSKMKACVAKSMEWVNAPGGPECRKPLDRLPQPSYSSSNEDKQ</sequence>
<feature type="compositionally biased region" description="Polar residues" evidence="1">
    <location>
        <begin position="73"/>
        <end position="83"/>
    </location>
</feature>
<organism evidence="3 4">
    <name type="scientific">Streptomyces phage Sushi23</name>
    <dbReference type="NCBI Taxonomy" id="2015806"/>
    <lineage>
        <taxon>Viruses</taxon>
        <taxon>Duplodnaviria</taxon>
        <taxon>Heunggongvirae</taxon>
        <taxon>Uroviricota</taxon>
        <taxon>Caudoviricetes</taxon>
        <taxon>Stanwilliamsviridae</taxon>
        <taxon>Boydwoodruffvirinae</taxon>
        <taxon>Samistivirus</taxon>
        <taxon>Samistivirus peebs</taxon>
    </lineage>
</organism>
<keyword evidence="2" id="KW-0812">Transmembrane</keyword>
<dbReference type="EMBL" id="MF358542">
    <property type="protein sequence ID" value="ASR76552.1"/>
    <property type="molecule type" value="Genomic_DNA"/>
</dbReference>
<keyword evidence="2" id="KW-0472">Membrane</keyword>
<feature type="transmembrane region" description="Helical" evidence="2">
    <location>
        <begin position="12"/>
        <end position="35"/>
    </location>
</feature>
<accession>A0A222YY19</accession>
<evidence type="ECO:0000256" key="2">
    <source>
        <dbReference type="SAM" id="Phobius"/>
    </source>
</evidence>
<dbReference type="PROSITE" id="PS51257">
    <property type="entry name" value="PROKAR_LIPOPROTEIN"/>
    <property type="match status" value="1"/>
</dbReference>
<feature type="region of interest" description="Disordered" evidence="1">
    <location>
        <begin position="63"/>
        <end position="83"/>
    </location>
</feature>
<evidence type="ECO:0000313" key="3">
    <source>
        <dbReference type="EMBL" id="ASR76552.1"/>
    </source>
</evidence>
<reference evidence="3 4" key="1">
    <citation type="submission" date="2017-06" db="EMBL/GenBank/DDBJ databases">
        <authorList>
            <person name="Mageeney C.M."/>
            <person name="Olugbade I.D."/>
            <person name="Kenna M.A."/>
            <person name="Ware V.C."/>
            <person name="Garlena R.A."/>
            <person name="Russell D.A."/>
            <person name="Pope W.H."/>
            <person name="Jacobs-Sera D."/>
            <person name="Hendrix R.W."/>
            <person name="Hatfull G.F."/>
        </authorList>
    </citation>
    <scope>NUCLEOTIDE SEQUENCE [LARGE SCALE GENOMIC DNA]</scope>
</reference>
<evidence type="ECO:0000313" key="4">
    <source>
        <dbReference type="Proteomes" id="UP000225758"/>
    </source>
</evidence>
<dbReference type="Proteomes" id="UP000225758">
    <property type="component" value="Segment"/>
</dbReference>
<protein>
    <submittedName>
        <fullName evidence="3">Uncharacterized protein</fullName>
    </submittedName>
</protein>